<reference evidence="3" key="1">
    <citation type="submission" date="2021-02" db="EMBL/GenBank/DDBJ databases">
        <authorList>
            <person name="Nowell W R."/>
        </authorList>
    </citation>
    <scope>NUCLEOTIDE SEQUENCE</scope>
</reference>
<dbReference type="EMBL" id="CAJOAZ010005463">
    <property type="protein sequence ID" value="CAF4101017.1"/>
    <property type="molecule type" value="Genomic_DNA"/>
</dbReference>
<dbReference type="Proteomes" id="UP000663844">
    <property type="component" value="Unassembled WGS sequence"/>
</dbReference>
<evidence type="ECO:0000313" key="2">
    <source>
        <dbReference type="EMBL" id="CAF1487711.1"/>
    </source>
</evidence>
<dbReference type="AlphaFoldDB" id="A0A819UQU7"/>
<dbReference type="PANTHER" id="PTHR34203:SF15">
    <property type="entry name" value="SLL1173 PROTEIN"/>
    <property type="match status" value="1"/>
</dbReference>
<dbReference type="EMBL" id="CAJNOG010002066">
    <property type="protein sequence ID" value="CAF1487711.1"/>
    <property type="molecule type" value="Genomic_DNA"/>
</dbReference>
<accession>A0A819UQU7</accession>
<dbReference type="InterPro" id="IPR006342">
    <property type="entry name" value="FkbM_mtfrase"/>
</dbReference>
<protein>
    <recommendedName>
        <fullName evidence="1">Methyltransferase FkbM domain-containing protein</fullName>
    </recommendedName>
</protein>
<organism evidence="3 4">
    <name type="scientific">Adineta steineri</name>
    <dbReference type="NCBI Taxonomy" id="433720"/>
    <lineage>
        <taxon>Eukaryota</taxon>
        <taxon>Metazoa</taxon>
        <taxon>Spiralia</taxon>
        <taxon>Gnathifera</taxon>
        <taxon>Rotifera</taxon>
        <taxon>Eurotatoria</taxon>
        <taxon>Bdelloidea</taxon>
        <taxon>Adinetida</taxon>
        <taxon>Adinetidae</taxon>
        <taxon>Adineta</taxon>
    </lineage>
</organism>
<dbReference type="Pfam" id="PF05050">
    <property type="entry name" value="Methyltransf_21"/>
    <property type="match status" value="1"/>
</dbReference>
<proteinExistence type="predicted"/>
<dbReference type="PANTHER" id="PTHR34203">
    <property type="entry name" value="METHYLTRANSFERASE, FKBM FAMILY PROTEIN"/>
    <property type="match status" value="1"/>
</dbReference>
<dbReference type="InterPro" id="IPR052514">
    <property type="entry name" value="SAM-dependent_MTase"/>
</dbReference>
<dbReference type="SUPFAM" id="SSF53335">
    <property type="entry name" value="S-adenosyl-L-methionine-dependent methyltransferases"/>
    <property type="match status" value="1"/>
</dbReference>
<dbReference type="InterPro" id="IPR029063">
    <property type="entry name" value="SAM-dependent_MTases_sf"/>
</dbReference>
<gene>
    <name evidence="2" type="ORF">JYZ213_LOCUS42743</name>
    <name evidence="3" type="ORF">OXD698_LOCUS35417</name>
</gene>
<evidence type="ECO:0000259" key="1">
    <source>
        <dbReference type="Pfam" id="PF05050"/>
    </source>
</evidence>
<evidence type="ECO:0000313" key="3">
    <source>
        <dbReference type="EMBL" id="CAF4101017.1"/>
    </source>
</evidence>
<dbReference type="Gene3D" id="3.40.50.150">
    <property type="entry name" value="Vaccinia Virus protein VP39"/>
    <property type="match status" value="1"/>
</dbReference>
<dbReference type="NCBIfam" id="TIGR01444">
    <property type="entry name" value="fkbM_fam"/>
    <property type="match status" value="1"/>
</dbReference>
<sequence length="273" mass="31216">MPANVFNTCIKSKPLLNYVNPHICLHEENADFWVSGEFRKDNSVWEETYIEQILQHLLRHPHLDFIDIGANIGTYTMYVAALGRFVVAVECFGPNAARIHRAVELTNVANRVVLVQNAIFTHSGEVLRLSSHQENIGAQRLTFSRNHINTVQAFNSFSTTDPFLVQTITFDELLPIFIARGVRAALLKLDIEGSESFVLQSGSRVFQTLEIPFVQMEWETGSLPIDRVTLILDFFIQRNYEPTTCTCRLLDVAKYATWPFDICWIKKNSLEFC</sequence>
<evidence type="ECO:0000313" key="4">
    <source>
        <dbReference type="Proteomes" id="UP000663844"/>
    </source>
</evidence>
<comment type="caution">
    <text evidence="3">The sequence shown here is derived from an EMBL/GenBank/DDBJ whole genome shotgun (WGS) entry which is preliminary data.</text>
</comment>
<name>A0A819UQU7_9BILA</name>
<dbReference type="Proteomes" id="UP000663845">
    <property type="component" value="Unassembled WGS sequence"/>
</dbReference>
<feature type="domain" description="Methyltransferase FkbM" evidence="1">
    <location>
        <begin position="67"/>
        <end position="220"/>
    </location>
</feature>